<accession>A0A6L2NN66</accession>
<name>A0A6L2NN66_TANCI</name>
<proteinExistence type="predicted"/>
<comment type="caution">
    <text evidence="2">The sequence shown here is derived from an EMBL/GenBank/DDBJ whole genome shotgun (WGS) entry which is preliminary data.</text>
</comment>
<dbReference type="EMBL" id="BKCJ010009233">
    <property type="protein sequence ID" value="GEU86024.1"/>
    <property type="molecule type" value="Genomic_DNA"/>
</dbReference>
<reference evidence="2" key="1">
    <citation type="journal article" date="2019" name="Sci. Rep.">
        <title>Draft genome of Tanacetum cinerariifolium, the natural source of mosquito coil.</title>
        <authorList>
            <person name="Yamashiro T."/>
            <person name="Shiraishi A."/>
            <person name="Satake H."/>
            <person name="Nakayama K."/>
        </authorList>
    </citation>
    <scope>NUCLEOTIDE SEQUENCE</scope>
</reference>
<sequence>MFSFPSTLYNQKKVERNKELDDNAGSFCLVMQMEGKGGNHPNQAMAIEGCQGCGNSGNLARGRAFVMGAEEARQDPNIMTDGRQRPKEKSNNVDVEYMYKKPEKNCSNDATQNTDGNKKEISPNKNMWMIDKGSLENLKMSADKFVVLQDNDTKKGNESDDEEDVIKMNDMATRNLVADEINGLDDHVLNA</sequence>
<evidence type="ECO:0000313" key="2">
    <source>
        <dbReference type="EMBL" id="GEU86024.1"/>
    </source>
</evidence>
<feature type="region of interest" description="Disordered" evidence="1">
    <location>
        <begin position="104"/>
        <end position="124"/>
    </location>
</feature>
<organism evidence="2">
    <name type="scientific">Tanacetum cinerariifolium</name>
    <name type="common">Dalmatian daisy</name>
    <name type="synonym">Chrysanthemum cinerariifolium</name>
    <dbReference type="NCBI Taxonomy" id="118510"/>
    <lineage>
        <taxon>Eukaryota</taxon>
        <taxon>Viridiplantae</taxon>
        <taxon>Streptophyta</taxon>
        <taxon>Embryophyta</taxon>
        <taxon>Tracheophyta</taxon>
        <taxon>Spermatophyta</taxon>
        <taxon>Magnoliopsida</taxon>
        <taxon>eudicotyledons</taxon>
        <taxon>Gunneridae</taxon>
        <taxon>Pentapetalae</taxon>
        <taxon>asterids</taxon>
        <taxon>campanulids</taxon>
        <taxon>Asterales</taxon>
        <taxon>Asteraceae</taxon>
        <taxon>Asteroideae</taxon>
        <taxon>Anthemideae</taxon>
        <taxon>Anthemidinae</taxon>
        <taxon>Tanacetum</taxon>
    </lineage>
</organism>
<gene>
    <name evidence="2" type="ORF">Tci_058002</name>
</gene>
<evidence type="ECO:0000256" key="1">
    <source>
        <dbReference type="SAM" id="MobiDB-lite"/>
    </source>
</evidence>
<protein>
    <submittedName>
        <fullName evidence="2">Uncharacterized protein</fullName>
    </submittedName>
</protein>
<dbReference type="AlphaFoldDB" id="A0A6L2NN66"/>